<feature type="transmembrane region" description="Helical" evidence="1">
    <location>
        <begin position="42"/>
        <end position="61"/>
    </location>
</feature>
<dbReference type="STRING" id="61635.BN8530553"/>
<dbReference type="HOGENOM" id="CLU_1212666_0_0_14"/>
<dbReference type="RefSeq" id="WP_030004434.1">
    <property type="nucleotide sequence ID" value="NC_022549.1"/>
</dbReference>
<proteinExistence type="predicted"/>
<feature type="transmembrane region" description="Helical" evidence="1">
    <location>
        <begin position="100"/>
        <end position="124"/>
    </location>
</feature>
<name>U4KSV0_9MOLU</name>
<feature type="transmembrane region" description="Helical" evidence="1">
    <location>
        <begin position="167"/>
        <end position="189"/>
    </location>
</feature>
<dbReference type="KEGG" id="abra:BN8530553"/>
<evidence type="ECO:0000313" key="3">
    <source>
        <dbReference type="Proteomes" id="UP000032737"/>
    </source>
</evidence>
<feature type="transmembrane region" description="Helical" evidence="1">
    <location>
        <begin position="12"/>
        <end position="30"/>
    </location>
</feature>
<organism evidence="2 3">
    <name type="scientific">Acholeplasma brassicae</name>
    <dbReference type="NCBI Taxonomy" id="61635"/>
    <lineage>
        <taxon>Bacteria</taxon>
        <taxon>Bacillati</taxon>
        <taxon>Mycoplasmatota</taxon>
        <taxon>Mollicutes</taxon>
        <taxon>Acholeplasmatales</taxon>
        <taxon>Acholeplasmataceae</taxon>
        <taxon>Acholeplasma</taxon>
    </lineage>
</organism>
<keyword evidence="1" id="KW-1133">Transmembrane helix</keyword>
<reference evidence="2 3" key="1">
    <citation type="journal article" date="2013" name="J. Mol. Microbiol. Biotechnol.">
        <title>Analysis of the Complete Genomes of Acholeplasma brassicae , A. palmae and A. laidlawii and Their Comparison to the Obligate Parasites from ' Candidatus Phytoplasma'.</title>
        <authorList>
            <person name="Kube M."/>
            <person name="Siewert C."/>
            <person name="Migdoll A.M."/>
            <person name="Duduk B."/>
            <person name="Holz S."/>
            <person name="Rabus R."/>
            <person name="Seemuller E."/>
            <person name="Mitrovic J."/>
            <person name="Muller I."/>
            <person name="Buttner C."/>
            <person name="Reinhardt R."/>
        </authorList>
    </citation>
    <scope>NUCLEOTIDE SEQUENCE [LARGE SCALE GENOMIC DNA]</scope>
    <source>
        <strain evidence="3">0502</strain>
    </source>
</reference>
<feature type="transmembrane region" description="Helical" evidence="1">
    <location>
        <begin position="201"/>
        <end position="220"/>
    </location>
</feature>
<gene>
    <name evidence="2" type="ORF">BN8530553</name>
</gene>
<evidence type="ECO:0000256" key="1">
    <source>
        <dbReference type="SAM" id="Phobius"/>
    </source>
</evidence>
<evidence type="ECO:0000313" key="2">
    <source>
        <dbReference type="EMBL" id="CCV65574.1"/>
    </source>
</evidence>
<keyword evidence="3" id="KW-1185">Reference proteome</keyword>
<keyword evidence="1" id="KW-0812">Transmembrane</keyword>
<dbReference type="Proteomes" id="UP000032737">
    <property type="component" value="Chromosome"/>
</dbReference>
<accession>U4KSV0</accession>
<dbReference type="AlphaFoldDB" id="U4KSV0"/>
<dbReference type="EMBL" id="FO681348">
    <property type="protein sequence ID" value="CCV65574.1"/>
    <property type="molecule type" value="Genomic_DNA"/>
</dbReference>
<sequence>MISFLKHFNQKIGKTVSLVMVFVLTAYALYRGLSADLKFIDYLIGIIYVVVFSAMILISAVKGKQLLAHLILLIAFYDNSVRAFFDWVFTIGSNEFEFSWQILIMVVISVYLILQIVSLILAGVKLEIKWSKTLGLVALLFVFFALSNSITESVSLILIPLLAVMMYAPLVSTLGVIVTTAAFPINMVYGLFNDQKYTGEGFFTTILATLLLVLAVIHFTKIVKTNKV</sequence>
<keyword evidence="1" id="KW-0472">Membrane</keyword>
<protein>
    <submittedName>
        <fullName evidence="2">Uncharacterized protein</fullName>
    </submittedName>
</protein>
<feature type="transmembrane region" description="Helical" evidence="1">
    <location>
        <begin position="66"/>
        <end position="85"/>
    </location>
</feature>
<feature type="transmembrane region" description="Helical" evidence="1">
    <location>
        <begin position="136"/>
        <end position="161"/>
    </location>
</feature>